<dbReference type="Pfam" id="PF13456">
    <property type="entry name" value="RVT_3"/>
    <property type="match status" value="1"/>
</dbReference>
<gene>
    <name evidence="3" type="ORF">CCAM_LOCUS40627</name>
</gene>
<evidence type="ECO:0000259" key="1">
    <source>
        <dbReference type="Pfam" id="PF13456"/>
    </source>
</evidence>
<organism evidence="3 4">
    <name type="scientific">Cuscuta campestris</name>
    <dbReference type="NCBI Taxonomy" id="132261"/>
    <lineage>
        <taxon>Eukaryota</taxon>
        <taxon>Viridiplantae</taxon>
        <taxon>Streptophyta</taxon>
        <taxon>Embryophyta</taxon>
        <taxon>Tracheophyta</taxon>
        <taxon>Spermatophyta</taxon>
        <taxon>Magnoliopsida</taxon>
        <taxon>eudicotyledons</taxon>
        <taxon>Gunneridae</taxon>
        <taxon>Pentapetalae</taxon>
        <taxon>asterids</taxon>
        <taxon>lamiids</taxon>
        <taxon>Solanales</taxon>
        <taxon>Convolvulaceae</taxon>
        <taxon>Cuscuteae</taxon>
        <taxon>Cuscuta</taxon>
        <taxon>Cuscuta subgen. Grammica</taxon>
        <taxon>Cuscuta sect. Cleistogrammica</taxon>
    </lineage>
</organism>
<dbReference type="GO" id="GO:0003676">
    <property type="term" value="F:nucleic acid binding"/>
    <property type="evidence" value="ECO:0007669"/>
    <property type="project" value="InterPro"/>
</dbReference>
<proteinExistence type="predicted"/>
<dbReference type="PANTHER" id="PTHR47074">
    <property type="entry name" value="BNAC02G40300D PROTEIN"/>
    <property type="match status" value="1"/>
</dbReference>
<dbReference type="CDD" id="cd06222">
    <property type="entry name" value="RNase_H_like"/>
    <property type="match status" value="1"/>
</dbReference>
<dbReference type="Gene3D" id="3.30.420.10">
    <property type="entry name" value="Ribonuclease H-like superfamily/Ribonuclease H"/>
    <property type="match status" value="1"/>
</dbReference>
<dbReference type="AlphaFoldDB" id="A0A484NBR2"/>
<dbReference type="EMBL" id="OOIL02006630">
    <property type="protein sequence ID" value="VFQ98851.1"/>
    <property type="molecule type" value="Genomic_DNA"/>
</dbReference>
<dbReference type="SUPFAM" id="SSF53098">
    <property type="entry name" value="Ribonuclease H-like"/>
    <property type="match status" value="1"/>
</dbReference>
<dbReference type="InterPro" id="IPR012337">
    <property type="entry name" value="RNaseH-like_sf"/>
</dbReference>
<dbReference type="PANTHER" id="PTHR47074:SF11">
    <property type="entry name" value="REVERSE TRANSCRIPTASE-LIKE PROTEIN"/>
    <property type="match status" value="1"/>
</dbReference>
<sequence length="392" mass="43639">MPDHLCGTTVNCLIDPASGDWDLHLLWDLFSADEVNRILRIPISPNYEDDWVWREDPKGCYSVKSGYRTLMGEESAYSLGFTAWSRFWSLKVLPKWRSFIWRAARDVLPTTTNLCARKVIVDPLCSICGVYVVTVTHSLVTCVYARQVWRESGLSLHNGSGVDFPQWLQSVLSALNHEEVELAIGVMHEIWEARNSVVWEKKLPTPRVTCTLARVKLAAWKSAQVPSLLLDNRQQSDETSLSCFPTCYVDASFSHASGSGTFGAVLYSHNGAFLGAVNGPLSRCLCPLLAETMAAKEVLIWLKSRGVTSVRVLSDCATLCHNMANPCMEERSYIGITSSDCRKLKQGYNNCSFSFIPRSSNFCAHSLAAAAYGQTSIVYWDSSPPDFVPLQI</sequence>
<accession>A0A484NBR2</accession>
<dbReference type="OrthoDB" id="1304932at2759"/>
<dbReference type="InterPro" id="IPR026960">
    <property type="entry name" value="RVT-Znf"/>
</dbReference>
<dbReference type="InterPro" id="IPR052929">
    <property type="entry name" value="RNase_H-like_EbsB-rel"/>
</dbReference>
<evidence type="ECO:0000313" key="3">
    <source>
        <dbReference type="EMBL" id="VFQ98851.1"/>
    </source>
</evidence>
<evidence type="ECO:0000313" key="4">
    <source>
        <dbReference type="Proteomes" id="UP000595140"/>
    </source>
</evidence>
<feature type="domain" description="Reverse transcriptase zinc-binding" evidence="2">
    <location>
        <begin position="61"/>
        <end position="149"/>
    </location>
</feature>
<reference evidence="3 4" key="1">
    <citation type="submission" date="2018-04" db="EMBL/GenBank/DDBJ databases">
        <authorList>
            <person name="Vogel A."/>
        </authorList>
    </citation>
    <scope>NUCLEOTIDE SEQUENCE [LARGE SCALE GENOMIC DNA]</scope>
</reference>
<evidence type="ECO:0008006" key="5">
    <source>
        <dbReference type="Google" id="ProtNLM"/>
    </source>
</evidence>
<dbReference type="InterPro" id="IPR036397">
    <property type="entry name" value="RNaseH_sf"/>
</dbReference>
<evidence type="ECO:0000259" key="2">
    <source>
        <dbReference type="Pfam" id="PF13966"/>
    </source>
</evidence>
<feature type="domain" description="RNase H type-1" evidence="1">
    <location>
        <begin position="249"/>
        <end position="370"/>
    </location>
</feature>
<name>A0A484NBR2_9ASTE</name>
<dbReference type="InterPro" id="IPR044730">
    <property type="entry name" value="RNase_H-like_dom_plant"/>
</dbReference>
<keyword evidence="4" id="KW-1185">Reference proteome</keyword>
<protein>
    <recommendedName>
        <fullName evidence="5">RNase H type-1 domain-containing protein</fullName>
    </recommendedName>
</protein>
<dbReference type="Pfam" id="PF13966">
    <property type="entry name" value="zf-RVT"/>
    <property type="match status" value="1"/>
</dbReference>
<dbReference type="GO" id="GO:0004523">
    <property type="term" value="F:RNA-DNA hybrid ribonuclease activity"/>
    <property type="evidence" value="ECO:0007669"/>
    <property type="project" value="InterPro"/>
</dbReference>
<dbReference type="Proteomes" id="UP000595140">
    <property type="component" value="Unassembled WGS sequence"/>
</dbReference>
<dbReference type="InterPro" id="IPR002156">
    <property type="entry name" value="RNaseH_domain"/>
</dbReference>